<feature type="signal peptide" evidence="1">
    <location>
        <begin position="1"/>
        <end position="24"/>
    </location>
</feature>
<dbReference type="Gene3D" id="3.90.70.10">
    <property type="entry name" value="Cysteine proteinases"/>
    <property type="match status" value="1"/>
</dbReference>
<sequence>MGRNFSKYSALLAGLLNFIVQSDAAHSDPQSLPFQSRMDDFNAGARSWSETRDHLVIKQKFDMSCGAAALATVLKLYYGAKTDEADIMDIIGLRDEYSFAELAYAAGELGYRAIPLSADFETLTKLKIPVVLFINSFGAGHFTVFKGSDGYNVWLGDPAWGNVHLAKADFLKRWHTGRNAQTPGQFLVILKPGQKINEAFFGLSNAQTTTFFIQAGEAHIAAK</sequence>
<comment type="caution">
    <text evidence="3">The sequence shown here is derived from an EMBL/GenBank/DDBJ whole genome shotgun (WGS) entry which is preliminary data.</text>
</comment>
<name>A0A502BHX6_9HYPH</name>
<dbReference type="RefSeq" id="WP_140906408.1">
    <property type="nucleotide sequence ID" value="NZ_JBHTMD010000039.1"/>
</dbReference>
<evidence type="ECO:0000313" key="4">
    <source>
        <dbReference type="Proteomes" id="UP000315388"/>
    </source>
</evidence>
<dbReference type="GO" id="GO:0005524">
    <property type="term" value="F:ATP binding"/>
    <property type="evidence" value="ECO:0007669"/>
    <property type="project" value="InterPro"/>
</dbReference>
<protein>
    <recommendedName>
        <fullName evidence="2">Peptidase C39 domain-containing protein</fullName>
    </recommendedName>
</protein>
<dbReference type="GO" id="GO:0016020">
    <property type="term" value="C:membrane"/>
    <property type="evidence" value="ECO:0007669"/>
    <property type="project" value="InterPro"/>
</dbReference>
<dbReference type="Pfam" id="PF03412">
    <property type="entry name" value="Peptidase_C39"/>
    <property type="match status" value="1"/>
</dbReference>
<keyword evidence="1" id="KW-0732">Signal</keyword>
<dbReference type="GO" id="GO:0006508">
    <property type="term" value="P:proteolysis"/>
    <property type="evidence" value="ECO:0007669"/>
    <property type="project" value="InterPro"/>
</dbReference>
<dbReference type="Proteomes" id="UP000315388">
    <property type="component" value="Unassembled WGS sequence"/>
</dbReference>
<accession>A0A502BHX6</accession>
<dbReference type="PROSITE" id="PS50990">
    <property type="entry name" value="PEPTIDASE_C39"/>
    <property type="match status" value="1"/>
</dbReference>
<evidence type="ECO:0000259" key="2">
    <source>
        <dbReference type="PROSITE" id="PS50990"/>
    </source>
</evidence>
<dbReference type="GO" id="GO:0008233">
    <property type="term" value="F:peptidase activity"/>
    <property type="evidence" value="ECO:0007669"/>
    <property type="project" value="InterPro"/>
</dbReference>
<gene>
    <name evidence="3" type="ORF">FHY56_17515</name>
</gene>
<reference evidence="3 4" key="1">
    <citation type="journal article" date="2003" name="Int. J. Syst. Evol. Microbiol.">
        <title>Towards a standardized format for the description of a novel species (of an established genus): Ochrobactrum gallinifaecis sp. nov.</title>
        <authorList>
            <person name="Kampfer P."/>
            <person name="Buczolits S."/>
            <person name="Albrecht A."/>
            <person name="Busse H.J."/>
            <person name="Stackebrandt E."/>
        </authorList>
    </citation>
    <scope>NUCLEOTIDE SEQUENCE [LARGE SCALE GENOMIC DNA]</scope>
    <source>
        <strain evidence="3 4">ISO 196</strain>
    </source>
</reference>
<organism evidence="3 4">
    <name type="scientific">Brucella gallinifaecis</name>
    <dbReference type="NCBI Taxonomy" id="215590"/>
    <lineage>
        <taxon>Bacteria</taxon>
        <taxon>Pseudomonadati</taxon>
        <taxon>Pseudomonadota</taxon>
        <taxon>Alphaproteobacteria</taxon>
        <taxon>Hyphomicrobiales</taxon>
        <taxon>Brucellaceae</taxon>
        <taxon>Brucella/Ochrobactrum group</taxon>
        <taxon>Brucella</taxon>
    </lineage>
</organism>
<feature type="domain" description="Peptidase C39" evidence="2">
    <location>
        <begin position="59"/>
        <end position="181"/>
    </location>
</feature>
<evidence type="ECO:0000256" key="1">
    <source>
        <dbReference type="SAM" id="SignalP"/>
    </source>
</evidence>
<dbReference type="InterPro" id="IPR005074">
    <property type="entry name" value="Peptidase_C39"/>
</dbReference>
<feature type="chain" id="PRO_5021238839" description="Peptidase C39 domain-containing protein" evidence="1">
    <location>
        <begin position="25"/>
        <end position="223"/>
    </location>
</feature>
<evidence type="ECO:0000313" key="3">
    <source>
        <dbReference type="EMBL" id="TPF73875.1"/>
    </source>
</evidence>
<keyword evidence="4" id="KW-1185">Reference proteome</keyword>
<proteinExistence type="predicted"/>
<dbReference type="OrthoDB" id="13401at2"/>
<dbReference type="EMBL" id="VEWJ01000029">
    <property type="protein sequence ID" value="TPF73875.1"/>
    <property type="molecule type" value="Genomic_DNA"/>
</dbReference>
<dbReference type="AlphaFoldDB" id="A0A502BHX6"/>